<feature type="compositionally biased region" description="Low complexity" evidence="8">
    <location>
        <begin position="502"/>
        <end position="513"/>
    </location>
</feature>
<evidence type="ECO:0000313" key="13">
    <source>
        <dbReference type="EMBL" id="WOH12863.1"/>
    </source>
</evidence>
<dbReference type="AlphaFoldDB" id="A0A175YP57"/>
<dbReference type="Pfam" id="PF08263">
    <property type="entry name" value="LRRNT_2"/>
    <property type="match status" value="1"/>
</dbReference>
<evidence type="ECO:0000313" key="14">
    <source>
        <dbReference type="Proteomes" id="UP000077755"/>
    </source>
</evidence>
<dbReference type="PANTHER" id="PTHR45631:SF3">
    <property type="entry name" value="OS05G0393100 PROTEIN"/>
    <property type="match status" value="1"/>
</dbReference>
<feature type="signal peptide" evidence="9">
    <location>
        <begin position="1"/>
        <end position="20"/>
    </location>
</feature>
<evidence type="ECO:0000256" key="2">
    <source>
        <dbReference type="ARBA" id="ARBA00022614"/>
    </source>
</evidence>
<dbReference type="GO" id="GO:0016020">
    <property type="term" value="C:membrane"/>
    <property type="evidence" value="ECO:0007669"/>
    <property type="project" value="UniProtKB-SubCell"/>
</dbReference>
<dbReference type="PANTHER" id="PTHR45631">
    <property type="entry name" value="OS07G0107800 PROTEIN-RELATED"/>
    <property type="match status" value="1"/>
</dbReference>
<dbReference type="EMBL" id="LNRQ01000008">
    <property type="protein sequence ID" value="KZM85395.1"/>
    <property type="molecule type" value="Genomic_DNA"/>
</dbReference>
<dbReference type="Pfam" id="PF12819">
    <property type="entry name" value="Malectin_like"/>
    <property type="match status" value="1"/>
</dbReference>
<evidence type="ECO:0000256" key="8">
    <source>
        <dbReference type="SAM" id="MobiDB-lite"/>
    </source>
</evidence>
<reference evidence="13" key="2">
    <citation type="submission" date="2022-03" db="EMBL/GenBank/DDBJ databases">
        <title>Draft title - Genomic analysis of global carrot germplasm unveils the trajectory of domestication and the origin of high carotenoid orange carrot.</title>
        <authorList>
            <person name="Iorizzo M."/>
            <person name="Ellison S."/>
            <person name="Senalik D."/>
            <person name="Macko-Podgorni A."/>
            <person name="Grzebelus D."/>
            <person name="Bostan H."/>
            <person name="Rolling W."/>
            <person name="Curaba J."/>
            <person name="Simon P."/>
        </authorList>
    </citation>
    <scope>NUCLEOTIDE SEQUENCE</scope>
    <source>
        <tissue evidence="13">Leaf</tissue>
    </source>
</reference>
<gene>
    <name evidence="12" type="ORF">DCAR_027183</name>
    <name evidence="13" type="ORF">DCAR_0832372</name>
</gene>
<evidence type="ECO:0000256" key="9">
    <source>
        <dbReference type="SAM" id="SignalP"/>
    </source>
</evidence>
<dbReference type="EMBL" id="CP093350">
    <property type="protein sequence ID" value="WOH12863.1"/>
    <property type="molecule type" value="Genomic_DNA"/>
</dbReference>
<organism evidence="12">
    <name type="scientific">Daucus carota subsp. sativus</name>
    <name type="common">Carrot</name>
    <dbReference type="NCBI Taxonomy" id="79200"/>
    <lineage>
        <taxon>Eukaryota</taxon>
        <taxon>Viridiplantae</taxon>
        <taxon>Streptophyta</taxon>
        <taxon>Embryophyta</taxon>
        <taxon>Tracheophyta</taxon>
        <taxon>Spermatophyta</taxon>
        <taxon>Magnoliopsida</taxon>
        <taxon>eudicotyledons</taxon>
        <taxon>Gunneridae</taxon>
        <taxon>Pentapetalae</taxon>
        <taxon>asterids</taxon>
        <taxon>campanulids</taxon>
        <taxon>Apiales</taxon>
        <taxon>Apiaceae</taxon>
        <taxon>Apioideae</taxon>
        <taxon>Scandiceae</taxon>
        <taxon>Daucinae</taxon>
        <taxon>Daucus</taxon>
        <taxon>Daucus sect. Daucus</taxon>
    </lineage>
</organism>
<dbReference type="Gene3D" id="2.60.120.430">
    <property type="entry name" value="Galactose-binding lectin"/>
    <property type="match status" value="2"/>
</dbReference>
<keyword evidence="7" id="KW-0472">Membrane</keyword>
<evidence type="ECO:0000313" key="12">
    <source>
        <dbReference type="EMBL" id="KZM85395.1"/>
    </source>
</evidence>
<evidence type="ECO:0008006" key="15">
    <source>
        <dbReference type="Google" id="ProtNLM"/>
    </source>
</evidence>
<keyword evidence="2" id="KW-0433">Leucine-rich repeat</keyword>
<evidence type="ECO:0000256" key="1">
    <source>
        <dbReference type="ARBA" id="ARBA00004167"/>
    </source>
</evidence>
<dbReference type="InterPro" id="IPR032675">
    <property type="entry name" value="LRR_dom_sf"/>
</dbReference>
<keyword evidence="5" id="KW-0677">Repeat</keyword>
<evidence type="ECO:0000256" key="6">
    <source>
        <dbReference type="ARBA" id="ARBA00022989"/>
    </source>
</evidence>
<feature type="chain" id="PRO_5008044780" description="Malectin-like domain-containing protein" evidence="9">
    <location>
        <begin position="21"/>
        <end position="513"/>
    </location>
</feature>
<evidence type="ECO:0000256" key="7">
    <source>
        <dbReference type="ARBA" id="ARBA00023136"/>
    </source>
</evidence>
<evidence type="ECO:0000256" key="4">
    <source>
        <dbReference type="ARBA" id="ARBA00022729"/>
    </source>
</evidence>
<name>A0A175YP57_DAUCS</name>
<dbReference type="Gene3D" id="3.80.10.10">
    <property type="entry name" value="Ribonuclease Inhibitor"/>
    <property type="match status" value="1"/>
</dbReference>
<reference evidence="12" key="1">
    <citation type="journal article" date="2016" name="Nat. Genet.">
        <title>A high-quality carrot genome assembly provides new insights into carotenoid accumulation and asterid genome evolution.</title>
        <authorList>
            <person name="Iorizzo M."/>
            <person name="Ellison S."/>
            <person name="Senalik D."/>
            <person name="Zeng P."/>
            <person name="Satapoomin P."/>
            <person name="Huang J."/>
            <person name="Bowman M."/>
            <person name="Iovene M."/>
            <person name="Sanseverino W."/>
            <person name="Cavagnaro P."/>
            <person name="Yildiz M."/>
            <person name="Macko-Podgorni A."/>
            <person name="Moranska E."/>
            <person name="Grzebelus E."/>
            <person name="Grzebelus D."/>
            <person name="Ashrafi H."/>
            <person name="Zheng Z."/>
            <person name="Cheng S."/>
            <person name="Spooner D."/>
            <person name="Van Deynze A."/>
            <person name="Simon P."/>
        </authorList>
    </citation>
    <scope>NUCLEOTIDE SEQUENCE [LARGE SCALE GENOMIC DNA]</scope>
    <source>
        <tissue evidence="12">Leaf</tissue>
    </source>
</reference>
<dbReference type="InterPro" id="IPR024788">
    <property type="entry name" value="Malectin-like_Carb-bd_dom"/>
</dbReference>
<dbReference type="STRING" id="79200.A0A175YP57"/>
<dbReference type="OrthoDB" id="1394818at2759"/>
<keyword evidence="6" id="KW-1133">Transmembrane helix</keyword>
<keyword evidence="14" id="KW-1185">Reference proteome</keyword>
<evidence type="ECO:0000259" key="10">
    <source>
        <dbReference type="Pfam" id="PF08263"/>
    </source>
</evidence>
<dbReference type="Proteomes" id="UP000077755">
    <property type="component" value="Chromosome 8"/>
</dbReference>
<dbReference type="Gramene" id="KZM85395">
    <property type="protein sequence ID" value="KZM85395"/>
    <property type="gene ID" value="DCAR_027183"/>
</dbReference>
<feature type="domain" description="Leucine-rich repeat-containing N-terminal plant-type" evidence="10">
    <location>
        <begin position="358"/>
        <end position="395"/>
    </location>
</feature>
<sequence>MLLFLSLLLCLSSFLPPSLSQPPKGLLINCGTSVRSIIEGREWQPDTDYISTGTSKTVTTPGLREILTTVRSFPLSGRKFCYTVPVYRPGKYLIRTTYFYGEVNGDDVLPPVFDQIVDGTFWSVVNTTDDYRKGLSSYYEGVFTPTGKTMSVCLGVNSYTESDPFISGLEFVILGDSLYNSTNFGAYGLSLVARHSFGYDGTIIKYPDDQYDRFWEPFGEYNPILTRAGNVSVSGFWNLPPLKSFETKLTVAEPKDLTVQWPPSSLPNSTYYIALYFAEDSDSSSGVSRVFNISINDVLFMRELSVIPDGVVVYAKEWPVAGPMTIKLTPASGSTLGPLINAGEIFDLVRLGGKTHTKDVIALERLRKSFRNPPLDWSGDPCLPRQYSWTGVTCSGGNKTRVTALNLTSMALSGSLSPSIANLTALTDILLGNNSLSGYIPDLSPLKGLAIVHLEKNLFSGAIPPSLGSMDTLRELFLQENNLTGQVPNSLTGRPDLDLRLSPGNSFSSPPPS</sequence>
<keyword evidence="3" id="KW-0812">Transmembrane</keyword>
<dbReference type="FunFam" id="3.80.10.10:FF:000129">
    <property type="entry name" value="Leucine-rich repeat receptor-like kinase"/>
    <property type="match status" value="1"/>
</dbReference>
<feature type="region of interest" description="Disordered" evidence="8">
    <location>
        <begin position="487"/>
        <end position="513"/>
    </location>
</feature>
<proteinExistence type="predicted"/>
<protein>
    <recommendedName>
        <fullName evidence="15">Malectin-like domain-containing protein</fullName>
    </recommendedName>
</protein>
<accession>A0A175YP57</accession>
<dbReference type="KEGG" id="dcr:108197695"/>
<comment type="subcellular location">
    <subcellularLocation>
        <location evidence="1">Membrane</location>
        <topology evidence="1">Single-pass membrane protein</topology>
    </subcellularLocation>
</comment>
<dbReference type="SUPFAM" id="SSF52058">
    <property type="entry name" value="L domain-like"/>
    <property type="match status" value="1"/>
</dbReference>
<evidence type="ECO:0000256" key="3">
    <source>
        <dbReference type="ARBA" id="ARBA00022692"/>
    </source>
</evidence>
<evidence type="ECO:0000259" key="11">
    <source>
        <dbReference type="Pfam" id="PF12819"/>
    </source>
</evidence>
<evidence type="ECO:0000256" key="5">
    <source>
        <dbReference type="ARBA" id="ARBA00022737"/>
    </source>
</evidence>
<feature type="domain" description="Malectin-like" evidence="11">
    <location>
        <begin position="28"/>
        <end position="347"/>
    </location>
</feature>
<dbReference type="InterPro" id="IPR013210">
    <property type="entry name" value="LRR_N_plant-typ"/>
</dbReference>
<keyword evidence="4 9" id="KW-0732">Signal</keyword>
<dbReference type="OMA" id="GWKYMIR"/>